<dbReference type="GO" id="GO:0016740">
    <property type="term" value="F:transferase activity"/>
    <property type="evidence" value="ECO:0007669"/>
    <property type="project" value="UniProtKB-KW"/>
</dbReference>
<dbReference type="Proteomes" id="UP000321807">
    <property type="component" value="Chromosome"/>
</dbReference>
<dbReference type="Pfam" id="PF13692">
    <property type="entry name" value="Glyco_trans_1_4"/>
    <property type="match status" value="1"/>
</dbReference>
<dbReference type="AlphaFoldDB" id="A0A5B9DZN4"/>
<protein>
    <submittedName>
        <fullName evidence="1">Glycosyltransferase family 4 protein</fullName>
    </submittedName>
</protein>
<sequence length="369" mass="40585">MYIGMEARSESSAIIRDRNLKVLALSLYGPLAASTRYRLSQYVPGLAGRGIEVTVASMLSDDYLRHRFQTGKVSVSQVVRALGARVSQVVRQGNYDAAWLQCELIPFAPGFVEAGLMRIPYIYDFDDAFQVKYQAGRYERFESLLGNKFDYVVRKASAVLPGNSYLYQYAHSLNQNCTVVPTVVDHTRYLPRHAKRDPEVFNVGWIGSPSSVKCLKAIEQPLAALAKEGRVRLSVIGGVTAPIEGVEVINIPWGEATEVENIRRFDVGIMPLPDDPWTRGKCAFKLIQYMACGVPVVGSPVGANCDVITPTCGILANSDHEWLEAFRLVRDSCAVADMMGASGRSRVAAIYSLDSQLPIVENVLRSIAG</sequence>
<reference evidence="1 2" key="1">
    <citation type="submission" date="2019-08" db="EMBL/GenBank/DDBJ databases">
        <title>Complete genome sequence of Rhodanobacter glycinis strain T01E-68 isolated from tomato root.</title>
        <authorList>
            <person name="Weon H.-Y."/>
            <person name="Lee S.A."/>
        </authorList>
    </citation>
    <scope>NUCLEOTIDE SEQUENCE [LARGE SCALE GENOMIC DNA]</scope>
    <source>
        <strain evidence="1 2">T01E-68</strain>
    </source>
</reference>
<name>A0A5B9DZN4_9GAMM</name>
<accession>A0A5B9DZN4</accession>
<evidence type="ECO:0000313" key="1">
    <source>
        <dbReference type="EMBL" id="QEE25642.1"/>
    </source>
</evidence>
<keyword evidence="1" id="KW-0808">Transferase</keyword>
<organism evidence="1 2">
    <name type="scientific">Rhodanobacter glycinis</name>
    <dbReference type="NCBI Taxonomy" id="582702"/>
    <lineage>
        <taxon>Bacteria</taxon>
        <taxon>Pseudomonadati</taxon>
        <taxon>Pseudomonadota</taxon>
        <taxon>Gammaproteobacteria</taxon>
        <taxon>Lysobacterales</taxon>
        <taxon>Rhodanobacteraceae</taxon>
        <taxon>Rhodanobacter</taxon>
    </lineage>
</organism>
<dbReference type="Gene3D" id="3.40.50.2000">
    <property type="entry name" value="Glycogen Phosphorylase B"/>
    <property type="match status" value="2"/>
</dbReference>
<proteinExistence type="predicted"/>
<dbReference type="EMBL" id="CP042807">
    <property type="protein sequence ID" value="QEE25642.1"/>
    <property type="molecule type" value="Genomic_DNA"/>
</dbReference>
<dbReference type="KEGG" id="rgl:CS053_14870"/>
<gene>
    <name evidence="1" type="ORF">CS053_14870</name>
</gene>
<dbReference type="CDD" id="cd03801">
    <property type="entry name" value="GT4_PimA-like"/>
    <property type="match status" value="1"/>
</dbReference>
<evidence type="ECO:0000313" key="2">
    <source>
        <dbReference type="Proteomes" id="UP000321807"/>
    </source>
</evidence>
<dbReference type="SUPFAM" id="SSF53756">
    <property type="entry name" value="UDP-Glycosyltransferase/glycogen phosphorylase"/>
    <property type="match status" value="1"/>
</dbReference>